<dbReference type="AlphaFoldDB" id="A0A117N2Y5"/>
<evidence type="ECO:0000313" key="2">
    <source>
        <dbReference type="Proteomes" id="UP000053176"/>
    </source>
</evidence>
<dbReference type="EMBL" id="LPWA01000116">
    <property type="protein sequence ID" value="KUM25580.1"/>
    <property type="molecule type" value="Genomic_DNA"/>
</dbReference>
<evidence type="ECO:0000313" key="1">
    <source>
        <dbReference type="EMBL" id="KUM25580.1"/>
    </source>
</evidence>
<organism evidence="1 2">
    <name type="scientific">Rhizobium loti</name>
    <name type="common">Mesorhizobium loti</name>
    <dbReference type="NCBI Taxonomy" id="381"/>
    <lineage>
        <taxon>Bacteria</taxon>
        <taxon>Pseudomonadati</taxon>
        <taxon>Pseudomonadota</taxon>
        <taxon>Alphaproteobacteria</taxon>
        <taxon>Hyphomicrobiales</taxon>
        <taxon>Phyllobacteriaceae</taxon>
        <taxon>Mesorhizobium</taxon>
    </lineage>
</organism>
<dbReference type="Proteomes" id="UP000053176">
    <property type="component" value="Unassembled WGS sequence"/>
</dbReference>
<reference evidence="1 2" key="1">
    <citation type="submission" date="2015-12" db="EMBL/GenBank/DDBJ databases">
        <title>Draft genome sequence of Mesorhizobium sp. UFLA 01-765, a multitolerant efficient symbiont and plant-growth promoting strain isolated from Zn-mining soil using Leucaena leucocephala as a trap plant.</title>
        <authorList>
            <person name="Rangel W.M."/>
            <person name="Thijs S."/>
            <person name="Longatti S.M."/>
            <person name="Moreira F.M."/>
            <person name="Weyens N."/>
            <person name="Vangronsveld J."/>
            <person name="Van Hamme J.D."/>
            <person name="Bottos E.M."/>
            <person name="Rineau F."/>
        </authorList>
    </citation>
    <scope>NUCLEOTIDE SEQUENCE [LARGE SCALE GENOMIC DNA]</scope>
    <source>
        <strain evidence="1 2">UFLA 01-765</strain>
    </source>
</reference>
<protein>
    <submittedName>
        <fullName evidence="1">Uncharacterized protein</fullName>
    </submittedName>
</protein>
<accession>A0A117N2Y5</accession>
<gene>
    <name evidence="1" type="ORF">AU467_25740</name>
</gene>
<name>A0A117N2Y5_RHILI</name>
<comment type="caution">
    <text evidence="1">The sequence shown here is derived from an EMBL/GenBank/DDBJ whole genome shotgun (WGS) entry which is preliminary data.</text>
</comment>
<sequence>MKRRSLTTPPPLAAAHETGASTAISCSRLAAAPSISKQDAGLWALSTPEAIARAARELFGSEAAQAMEWCALSARNAQREADLRFWRAVLALLEEPAADRKV</sequence>
<proteinExistence type="predicted"/>